<gene>
    <name evidence="7" type="ORF">BDA96_05G057900</name>
</gene>
<reference evidence="7" key="1">
    <citation type="journal article" date="2019" name="BMC Genomics">
        <title>A new reference genome for Sorghum bicolor reveals high levels of sequence similarity between sweet and grain genotypes: implications for the genetics of sugar metabolism.</title>
        <authorList>
            <person name="Cooper E.A."/>
            <person name="Brenton Z.W."/>
            <person name="Flinn B.S."/>
            <person name="Jenkins J."/>
            <person name="Shu S."/>
            <person name="Flowers D."/>
            <person name="Luo F."/>
            <person name="Wang Y."/>
            <person name="Xia P."/>
            <person name="Barry K."/>
            <person name="Daum C."/>
            <person name="Lipzen A."/>
            <person name="Yoshinaga Y."/>
            <person name="Schmutz J."/>
            <person name="Saski C."/>
            <person name="Vermerris W."/>
            <person name="Kresovich S."/>
        </authorList>
    </citation>
    <scope>NUCLEOTIDE SEQUENCE</scope>
</reference>
<reference evidence="7" key="2">
    <citation type="submission" date="2020-10" db="EMBL/GenBank/DDBJ databases">
        <authorList>
            <person name="Cooper E.A."/>
            <person name="Brenton Z.W."/>
            <person name="Flinn B.S."/>
            <person name="Jenkins J."/>
            <person name="Shu S."/>
            <person name="Flowers D."/>
            <person name="Luo F."/>
            <person name="Wang Y."/>
            <person name="Xia P."/>
            <person name="Barry K."/>
            <person name="Daum C."/>
            <person name="Lipzen A."/>
            <person name="Yoshinaga Y."/>
            <person name="Schmutz J."/>
            <person name="Saski C."/>
            <person name="Vermerris W."/>
            <person name="Kresovich S."/>
        </authorList>
    </citation>
    <scope>NUCLEOTIDE SEQUENCE</scope>
</reference>
<keyword evidence="2" id="KW-0238">DNA-binding</keyword>
<sequence>MNFSKPTACEAYMELAPGYKFKPTEEEIVMRYLRPRAVNEPLPSTFIVDVDIRSCNPWDLVPEGSVEKYFFCQRVKRWPHGKRYNRAAGDGHWRASGKDMPIFSNIINGGMPLMVGLKKTLVFYLGKAAVGENTEWVMQEYSLVQAGLTPYPVISPNGTNNLGEQSRDLVAITKEKVNLSEALSNTTTASVPKVVPVMISPDDSWVVCCIYKKKKKRAPRAIAQRYNIADGGQVHFFNFLGQGNSEGNSSSGSLTDLPIEKAKDNNEGTSGTNDKADTNEAGK</sequence>
<feature type="compositionally biased region" description="Basic and acidic residues" evidence="5">
    <location>
        <begin position="274"/>
        <end position="283"/>
    </location>
</feature>
<dbReference type="OMA" id="PCLVMRP"/>
<dbReference type="PANTHER" id="PTHR31719:SF177">
    <property type="entry name" value="OS11G0512600 PROTEIN"/>
    <property type="match status" value="1"/>
</dbReference>
<dbReference type="InterPro" id="IPR036093">
    <property type="entry name" value="NAC_dom_sf"/>
</dbReference>
<dbReference type="SUPFAM" id="SSF101941">
    <property type="entry name" value="NAC domain"/>
    <property type="match status" value="1"/>
</dbReference>
<evidence type="ECO:0000256" key="1">
    <source>
        <dbReference type="ARBA" id="ARBA00023015"/>
    </source>
</evidence>
<feature type="domain" description="NAC" evidence="6">
    <location>
        <begin position="15"/>
        <end position="213"/>
    </location>
</feature>
<evidence type="ECO:0000256" key="3">
    <source>
        <dbReference type="ARBA" id="ARBA00023163"/>
    </source>
</evidence>
<evidence type="ECO:0000313" key="7">
    <source>
        <dbReference type="EMBL" id="KAG0528969.1"/>
    </source>
</evidence>
<dbReference type="Pfam" id="PF02365">
    <property type="entry name" value="NAM"/>
    <property type="match status" value="1"/>
</dbReference>
<keyword evidence="3" id="KW-0804">Transcription</keyword>
<name>A0A921UER9_SORBI</name>
<evidence type="ECO:0000259" key="6">
    <source>
        <dbReference type="PROSITE" id="PS51005"/>
    </source>
</evidence>
<keyword evidence="1" id="KW-0805">Transcription regulation</keyword>
<accession>A0A921UER9</accession>
<comment type="caution">
    <text evidence="7">The sequence shown here is derived from an EMBL/GenBank/DDBJ whole genome shotgun (WGS) entry which is preliminary data.</text>
</comment>
<evidence type="ECO:0000256" key="2">
    <source>
        <dbReference type="ARBA" id="ARBA00023125"/>
    </source>
</evidence>
<dbReference type="PANTHER" id="PTHR31719">
    <property type="entry name" value="NAC TRANSCRIPTION FACTOR 56"/>
    <property type="match status" value="1"/>
</dbReference>
<dbReference type="PROSITE" id="PS51005">
    <property type="entry name" value="NAC"/>
    <property type="match status" value="1"/>
</dbReference>
<evidence type="ECO:0000256" key="5">
    <source>
        <dbReference type="SAM" id="MobiDB-lite"/>
    </source>
</evidence>
<protein>
    <recommendedName>
        <fullName evidence="6">NAC domain-containing protein</fullName>
    </recommendedName>
</protein>
<dbReference type="OrthoDB" id="597906at2759"/>
<organism evidence="7 8">
    <name type="scientific">Sorghum bicolor</name>
    <name type="common">Sorghum</name>
    <name type="synonym">Sorghum vulgare</name>
    <dbReference type="NCBI Taxonomy" id="4558"/>
    <lineage>
        <taxon>Eukaryota</taxon>
        <taxon>Viridiplantae</taxon>
        <taxon>Streptophyta</taxon>
        <taxon>Embryophyta</taxon>
        <taxon>Tracheophyta</taxon>
        <taxon>Spermatophyta</taxon>
        <taxon>Magnoliopsida</taxon>
        <taxon>Liliopsida</taxon>
        <taxon>Poales</taxon>
        <taxon>Poaceae</taxon>
        <taxon>PACMAD clade</taxon>
        <taxon>Panicoideae</taxon>
        <taxon>Andropogonodae</taxon>
        <taxon>Andropogoneae</taxon>
        <taxon>Sorghinae</taxon>
        <taxon>Sorghum</taxon>
    </lineage>
</organism>
<keyword evidence="4" id="KW-0539">Nucleus</keyword>
<evidence type="ECO:0000256" key="4">
    <source>
        <dbReference type="ARBA" id="ARBA00023242"/>
    </source>
</evidence>
<dbReference type="Gramene" id="EES09369">
    <property type="protein sequence ID" value="EES09369"/>
    <property type="gene ID" value="SORBI_3005G056300"/>
</dbReference>
<dbReference type="EMBL" id="CM027684">
    <property type="protein sequence ID" value="KAG0528969.1"/>
    <property type="molecule type" value="Genomic_DNA"/>
</dbReference>
<dbReference type="GO" id="GO:0003677">
    <property type="term" value="F:DNA binding"/>
    <property type="evidence" value="ECO:0007669"/>
    <property type="project" value="UniProtKB-KW"/>
</dbReference>
<dbReference type="KEGG" id="sbi:8073646"/>
<dbReference type="AlphaFoldDB" id="A0A921UER9"/>
<dbReference type="Gene3D" id="2.170.150.80">
    <property type="entry name" value="NAC domain"/>
    <property type="match status" value="1"/>
</dbReference>
<evidence type="ECO:0000313" key="8">
    <source>
        <dbReference type="Proteomes" id="UP000807115"/>
    </source>
</evidence>
<feature type="region of interest" description="Disordered" evidence="5">
    <location>
        <begin position="245"/>
        <end position="283"/>
    </location>
</feature>
<dbReference type="GO" id="GO:0006355">
    <property type="term" value="P:regulation of DNA-templated transcription"/>
    <property type="evidence" value="ECO:0007669"/>
    <property type="project" value="InterPro"/>
</dbReference>
<dbReference type="Proteomes" id="UP000807115">
    <property type="component" value="Chromosome 5"/>
</dbReference>
<proteinExistence type="predicted"/>
<dbReference type="InterPro" id="IPR003441">
    <property type="entry name" value="NAC-dom"/>
</dbReference>